<evidence type="ECO:0000313" key="2">
    <source>
        <dbReference type="Proteomes" id="UP001257909"/>
    </source>
</evidence>
<dbReference type="RefSeq" id="WP_310281580.1">
    <property type="nucleotide sequence ID" value="NZ_JAVDWR010000024.1"/>
</dbReference>
<sequence length="153" mass="17501">MIFRFVFETDVGVEDKFPIVSALLKNLENFIEESKVGIGIDFVGVRIILKRPPPGFEKFSIAKRPSYKEVQKFVNPLSGAVIYNGYYTFDLKFSNESYDRIVTGGEQEIYEAVFSEIKMSADSFGLLKKKVKNANVSELFNVIDKYFLNLLSR</sequence>
<reference evidence="1 2" key="1">
    <citation type="submission" date="2023-07" db="EMBL/GenBank/DDBJ databases">
        <title>Sorghum-associated microbial communities from plants grown in Nebraska, USA.</title>
        <authorList>
            <person name="Schachtman D."/>
        </authorList>
    </citation>
    <scope>NUCLEOTIDE SEQUENCE [LARGE SCALE GENOMIC DNA]</scope>
    <source>
        <strain evidence="1 2">4138</strain>
    </source>
</reference>
<dbReference type="Proteomes" id="UP001257909">
    <property type="component" value="Unassembled WGS sequence"/>
</dbReference>
<keyword evidence="2" id="KW-1185">Reference proteome</keyword>
<evidence type="ECO:0000313" key="1">
    <source>
        <dbReference type="EMBL" id="MDR7122929.1"/>
    </source>
</evidence>
<accession>A0ABU1W4N2</accession>
<gene>
    <name evidence="1" type="ORF">J2W69_003907</name>
</gene>
<proteinExistence type="predicted"/>
<name>A0ABU1W4N2_9GAMM</name>
<comment type="caution">
    <text evidence="1">The sequence shown here is derived from an EMBL/GenBank/DDBJ whole genome shotgun (WGS) entry which is preliminary data.</text>
</comment>
<dbReference type="EMBL" id="JAVDWR010000024">
    <property type="protein sequence ID" value="MDR7122929.1"/>
    <property type="molecule type" value="Genomic_DNA"/>
</dbReference>
<organism evidence="1 2">
    <name type="scientific">Rheinheimera soli</name>
    <dbReference type="NCBI Taxonomy" id="443616"/>
    <lineage>
        <taxon>Bacteria</taxon>
        <taxon>Pseudomonadati</taxon>
        <taxon>Pseudomonadota</taxon>
        <taxon>Gammaproteobacteria</taxon>
        <taxon>Chromatiales</taxon>
        <taxon>Chromatiaceae</taxon>
        <taxon>Rheinheimera</taxon>
    </lineage>
</organism>
<protein>
    <submittedName>
        <fullName evidence="1">Uncharacterized protein</fullName>
    </submittedName>
</protein>